<reference evidence="1" key="1">
    <citation type="journal article" date="2014" name="Front. Microbiol.">
        <title>High frequency of phylogenetically diverse reductive dehalogenase-homologous genes in deep subseafloor sedimentary metagenomes.</title>
        <authorList>
            <person name="Kawai M."/>
            <person name="Futagami T."/>
            <person name="Toyoda A."/>
            <person name="Takaki Y."/>
            <person name="Nishi S."/>
            <person name="Hori S."/>
            <person name="Arai W."/>
            <person name="Tsubouchi T."/>
            <person name="Morono Y."/>
            <person name="Uchiyama I."/>
            <person name="Ito T."/>
            <person name="Fujiyama A."/>
            <person name="Inagaki F."/>
            <person name="Takami H."/>
        </authorList>
    </citation>
    <scope>NUCLEOTIDE SEQUENCE</scope>
    <source>
        <strain evidence="1">Expedition CK06-06</strain>
    </source>
</reference>
<name>X1URF1_9ZZZZ</name>
<accession>X1URF1</accession>
<proteinExistence type="predicted"/>
<gene>
    <name evidence="1" type="ORF">S12H4_62598</name>
</gene>
<organism evidence="1">
    <name type="scientific">marine sediment metagenome</name>
    <dbReference type="NCBI Taxonomy" id="412755"/>
    <lineage>
        <taxon>unclassified sequences</taxon>
        <taxon>metagenomes</taxon>
        <taxon>ecological metagenomes</taxon>
    </lineage>
</organism>
<sequence>GTLMVSGTLEEPVTFQGDRLESMYEYIPGQWGGMYFINGSQNNKIDYAEIKNAVTGIHLGNLYSEDAPPTLELSN</sequence>
<protein>
    <submittedName>
        <fullName evidence="1">Uncharacterized protein</fullName>
    </submittedName>
</protein>
<comment type="caution">
    <text evidence="1">The sequence shown here is derived from an EMBL/GenBank/DDBJ whole genome shotgun (WGS) entry which is preliminary data.</text>
</comment>
<feature type="non-terminal residue" evidence="1">
    <location>
        <position position="1"/>
    </location>
</feature>
<dbReference type="EMBL" id="BARW01042074">
    <property type="protein sequence ID" value="GAJ20044.1"/>
    <property type="molecule type" value="Genomic_DNA"/>
</dbReference>
<feature type="non-terminal residue" evidence="1">
    <location>
        <position position="75"/>
    </location>
</feature>
<evidence type="ECO:0000313" key="1">
    <source>
        <dbReference type="EMBL" id="GAJ20044.1"/>
    </source>
</evidence>
<dbReference type="AlphaFoldDB" id="X1URF1"/>